<comment type="subcellular location">
    <subcellularLocation>
        <location evidence="1">Membrane</location>
        <topology evidence="1">Multi-pass membrane protein</topology>
    </subcellularLocation>
</comment>
<evidence type="ECO:0000313" key="7">
    <source>
        <dbReference type="Proteomes" id="UP000433104"/>
    </source>
</evidence>
<dbReference type="OrthoDB" id="9808637at2"/>
<organism evidence="6 7">
    <name type="scientific">Parapontixanthobacter aurantiacus</name>
    <dbReference type="NCBI Taxonomy" id="1463599"/>
    <lineage>
        <taxon>Bacteria</taxon>
        <taxon>Pseudomonadati</taxon>
        <taxon>Pseudomonadota</taxon>
        <taxon>Alphaproteobacteria</taxon>
        <taxon>Sphingomonadales</taxon>
        <taxon>Erythrobacteraceae</taxon>
        <taxon>Parapontixanthobacter</taxon>
    </lineage>
</organism>
<dbReference type="GO" id="GO:0016020">
    <property type="term" value="C:membrane"/>
    <property type="evidence" value="ECO:0007669"/>
    <property type="project" value="UniProtKB-SubCell"/>
</dbReference>
<dbReference type="InterPro" id="IPR023380">
    <property type="entry name" value="DsbB-like_sf"/>
</dbReference>
<dbReference type="GO" id="GO:0006457">
    <property type="term" value="P:protein folding"/>
    <property type="evidence" value="ECO:0007669"/>
    <property type="project" value="InterPro"/>
</dbReference>
<dbReference type="PIRSF" id="PIRSF033913">
    <property type="entry name" value="S-S_format_DsbB"/>
    <property type="match status" value="1"/>
</dbReference>
<keyword evidence="7" id="KW-1185">Reference proteome</keyword>
<keyword evidence="2 5" id="KW-0812">Transmembrane</keyword>
<dbReference type="AlphaFoldDB" id="A0A844ZMB5"/>
<dbReference type="InterPro" id="IPR024199">
    <property type="entry name" value="Uncharacterised_DsbB"/>
</dbReference>
<name>A0A844ZMB5_9SPHN</name>
<accession>A0A844ZMB5</accession>
<dbReference type="Gene3D" id="1.20.1550.10">
    <property type="entry name" value="DsbB-like"/>
    <property type="match status" value="1"/>
</dbReference>
<dbReference type="RefSeq" id="WP_160684482.1">
    <property type="nucleotide sequence ID" value="NZ_WTYW01000004.1"/>
</dbReference>
<sequence length="166" mass="17735">MAKIGVPGDVTPQVRLARQIALGVPALLIAGAYISQYGFGLYPCEMCWWQRYPHFAAILFALLSYVLAPKRLWISLAAGGILTSGLIGGFHAGVEYGWWEGITGCSGALVREPGTSAMDAITSAPLIRCDRAPWHFLGVSLAGWNFIVSGIAGLAVFVLLAKGRTR</sequence>
<dbReference type="SUPFAM" id="SSF158442">
    <property type="entry name" value="DsbB-like"/>
    <property type="match status" value="1"/>
</dbReference>
<evidence type="ECO:0000256" key="1">
    <source>
        <dbReference type="ARBA" id="ARBA00004141"/>
    </source>
</evidence>
<feature type="transmembrane region" description="Helical" evidence="5">
    <location>
        <begin position="141"/>
        <end position="161"/>
    </location>
</feature>
<proteinExistence type="predicted"/>
<feature type="transmembrane region" description="Helical" evidence="5">
    <location>
        <begin position="20"/>
        <end position="39"/>
    </location>
</feature>
<feature type="transmembrane region" description="Helical" evidence="5">
    <location>
        <begin position="73"/>
        <end position="94"/>
    </location>
</feature>
<feature type="transmembrane region" description="Helical" evidence="5">
    <location>
        <begin position="51"/>
        <end position="68"/>
    </location>
</feature>
<evidence type="ECO:0000256" key="4">
    <source>
        <dbReference type="ARBA" id="ARBA00023136"/>
    </source>
</evidence>
<keyword evidence="4 5" id="KW-0472">Membrane</keyword>
<evidence type="ECO:0000313" key="6">
    <source>
        <dbReference type="EMBL" id="MXO86799.1"/>
    </source>
</evidence>
<comment type="caution">
    <text evidence="6">The sequence shown here is derived from an EMBL/GenBank/DDBJ whole genome shotgun (WGS) entry which is preliminary data.</text>
</comment>
<gene>
    <name evidence="6" type="ORF">GRI38_12260</name>
</gene>
<evidence type="ECO:0000256" key="2">
    <source>
        <dbReference type="ARBA" id="ARBA00022692"/>
    </source>
</evidence>
<evidence type="ECO:0000256" key="5">
    <source>
        <dbReference type="SAM" id="Phobius"/>
    </source>
</evidence>
<keyword evidence="3 5" id="KW-1133">Transmembrane helix</keyword>
<dbReference type="GO" id="GO:0015035">
    <property type="term" value="F:protein-disulfide reductase activity"/>
    <property type="evidence" value="ECO:0007669"/>
    <property type="project" value="InterPro"/>
</dbReference>
<dbReference type="Pfam" id="PF02600">
    <property type="entry name" value="DsbB"/>
    <property type="match status" value="1"/>
</dbReference>
<evidence type="ECO:0000256" key="3">
    <source>
        <dbReference type="ARBA" id="ARBA00022989"/>
    </source>
</evidence>
<protein>
    <submittedName>
        <fullName evidence="6">Disulfide bond formation protein B</fullName>
    </submittedName>
</protein>
<dbReference type="EMBL" id="WTYW01000004">
    <property type="protein sequence ID" value="MXO86799.1"/>
    <property type="molecule type" value="Genomic_DNA"/>
</dbReference>
<dbReference type="Proteomes" id="UP000433104">
    <property type="component" value="Unassembled WGS sequence"/>
</dbReference>
<reference evidence="6 7" key="1">
    <citation type="submission" date="2019-12" db="EMBL/GenBank/DDBJ databases">
        <title>Genomic-based taxomic classification of the family Erythrobacteraceae.</title>
        <authorList>
            <person name="Xu L."/>
        </authorList>
    </citation>
    <scope>NUCLEOTIDE SEQUENCE [LARGE SCALE GENOMIC DNA]</scope>
    <source>
        <strain evidence="6 7">MCCC 1A09962</strain>
    </source>
</reference>
<dbReference type="InterPro" id="IPR003752">
    <property type="entry name" value="DiS_bond_form_DsbB/BdbC"/>
</dbReference>